<dbReference type="SUPFAM" id="SSF51556">
    <property type="entry name" value="Metallo-dependent hydrolases"/>
    <property type="match status" value="1"/>
</dbReference>
<comment type="caution">
    <text evidence="6">The sequence shown here is derived from an EMBL/GenBank/DDBJ whole genome shotgun (WGS) entry which is preliminary data.</text>
</comment>
<dbReference type="AlphaFoldDB" id="A0A2T4UAC8"/>
<dbReference type="OrthoDB" id="9807210at2"/>
<evidence type="ECO:0000259" key="5">
    <source>
        <dbReference type="Pfam" id="PF01979"/>
    </source>
</evidence>
<dbReference type="InterPro" id="IPR032466">
    <property type="entry name" value="Metal_Hydrolase"/>
</dbReference>
<feature type="binding site" evidence="4">
    <location>
        <position position="182"/>
    </location>
    <ligand>
        <name>substrate</name>
    </ligand>
</feature>
<comment type="similarity">
    <text evidence="4">Belongs to the metallo-dependent hydrolases superfamily. MTA/SAH deaminase family.</text>
</comment>
<dbReference type="PANTHER" id="PTHR43794">
    <property type="entry name" value="AMINOHYDROLASE SSNA-RELATED"/>
    <property type="match status" value="1"/>
</dbReference>
<dbReference type="InterPro" id="IPR050287">
    <property type="entry name" value="MTA/SAH_deaminase"/>
</dbReference>
<dbReference type="GO" id="GO:0090614">
    <property type="term" value="F:5'-methylthioadenosine deaminase activity"/>
    <property type="evidence" value="ECO:0007669"/>
    <property type="project" value="UniProtKB-UniRule"/>
</dbReference>
<dbReference type="Proteomes" id="UP000240509">
    <property type="component" value="Unassembled WGS sequence"/>
</dbReference>
<name>A0A2T4UAC8_9BACI</name>
<dbReference type="EC" id="3.5.4.31" evidence="4"/>
<dbReference type="RefSeq" id="WP_107582700.1">
    <property type="nucleotide sequence ID" value="NZ_PZJJ01000001.1"/>
</dbReference>
<keyword evidence="1 4" id="KW-0479">Metal-binding</keyword>
<dbReference type="FunFam" id="3.20.20.140:FF:000014">
    <property type="entry name" value="5-methylthioadenosine/S-adenosylhomocysteine deaminase"/>
    <property type="match status" value="1"/>
</dbReference>
<keyword evidence="2 4" id="KW-0378">Hydrolase</keyword>
<keyword evidence="7" id="KW-1185">Reference proteome</keyword>
<feature type="binding site" evidence="4">
    <location>
        <position position="297"/>
    </location>
    <ligand>
        <name>Zn(2+)</name>
        <dbReference type="ChEBI" id="CHEBI:29105"/>
    </ligand>
</feature>
<evidence type="ECO:0000256" key="2">
    <source>
        <dbReference type="ARBA" id="ARBA00022801"/>
    </source>
</evidence>
<evidence type="ECO:0000256" key="4">
    <source>
        <dbReference type="HAMAP-Rule" id="MF_01281"/>
    </source>
</evidence>
<dbReference type="SUPFAM" id="SSF51338">
    <property type="entry name" value="Composite domain of metallo-dependent hydrolases"/>
    <property type="match status" value="1"/>
</dbReference>
<gene>
    <name evidence="4" type="primary">mtaD</name>
    <name evidence="6" type="ORF">C6Y45_00055</name>
</gene>
<evidence type="ECO:0000313" key="7">
    <source>
        <dbReference type="Proteomes" id="UP000240509"/>
    </source>
</evidence>
<comment type="caution">
    <text evidence="4">Lacks conserved residue(s) required for the propagation of feature annotation.</text>
</comment>
<feature type="binding site" evidence="4">
    <location>
        <position position="212"/>
    </location>
    <ligand>
        <name>substrate</name>
    </ligand>
</feature>
<feature type="binding site" evidence="4">
    <location>
        <position position="60"/>
    </location>
    <ligand>
        <name>Zn(2+)</name>
        <dbReference type="ChEBI" id="CHEBI:29105"/>
    </ligand>
</feature>
<feature type="binding site" evidence="4">
    <location>
        <position position="142"/>
    </location>
    <ligand>
        <name>substrate</name>
    </ligand>
</feature>
<dbReference type="PANTHER" id="PTHR43794:SF11">
    <property type="entry name" value="AMIDOHYDROLASE-RELATED DOMAIN-CONTAINING PROTEIN"/>
    <property type="match status" value="1"/>
</dbReference>
<organism evidence="6 7">
    <name type="scientific">Alkalicoccus saliphilus</name>
    <dbReference type="NCBI Taxonomy" id="200989"/>
    <lineage>
        <taxon>Bacteria</taxon>
        <taxon>Bacillati</taxon>
        <taxon>Bacillota</taxon>
        <taxon>Bacilli</taxon>
        <taxon>Bacillales</taxon>
        <taxon>Bacillaceae</taxon>
        <taxon>Alkalicoccus</taxon>
    </lineage>
</organism>
<evidence type="ECO:0000256" key="3">
    <source>
        <dbReference type="ARBA" id="ARBA00022833"/>
    </source>
</evidence>
<comment type="function">
    <text evidence="4">Catalyzes the deamination of 5-methylthioadenosine and S-adenosyl-L-homocysteine into 5-methylthioinosine and S-inosyl-L-homocysteine, respectively. Is also able to deaminate adenosine.</text>
</comment>
<evidence type="ECO:0000256" key="1">
    <source>
        <dbReference type="ARBA" id="ARBA00022723"/>
    </source>
</evidence>
<dbReference type="InterPro" id="IPR006680">
    <property type="entry name" value="Amidohydro-rel"/>
</dbReference>
<comment type="cofactor">
    <cofactor evidence="4">
        <name>Zn(2+)</name>
        <dbReference type="ChEBI" id="CHEBI:29105"/>
    </cofactor>
    <text evidence="4">Binds 1 zinc ion per subunit.</text>
</comment>
<dbReference type="Pfam" id="PF01979">
    <property type="entry name" value="Amidohydro_1"/>
    <property type="match status" value="1"/>
</dbReference>
<dbReference type="HAMAP" id="MF_01281">
    <property type="entry name" value="MTA_SAH_deamin"/>
    <property type="match status" value="1"/>
</dbReference>
<keyword evidence="3 4" id="KW-0862">Zinc</keyword>
<dbReference type="InterPro" id="IPR011059">
    <property type="entry name" value="Metal-dep_hydrolase_composite"/>
</dbReference>
<reference evidence="6 7" key="1">
    <citation type="submission" date="2018-03" db="EMBL/GenBank/DDBJ databases">
        <title>Alkalicoccus saliphilus sp. nov., isolated from a mineral pool.</title>
        <authorList>
            <person name="Zhao B."/>
        </authorList>
    </citation>
    <scope>NUCLEOTIDE SEQUENCE [LARGE SCALE GENOMIC DNA]</scope>
    <source>
        <strain evidence="6 7">6AG</strain>
    </source>
</reference>
<dbReference type="GO" id="GO:0046872">
    <property type="term" value="F:metal ion binding"/>
    <property type="evidence" value="ECO:0007669"/>
    <property type="project" value="UniProtKB-KW"/>
</dbReference>
<feature type="binding site" evidence="4">
    <location>
        <position position="297"/>
    </location>
    <ligand>
        <name>substrate</name>
    </ligand>
</feature>
<dbReference type="EMBL" id="PZJJ01000001">
    <property type="protein sequence ID" value="PTL40339.1"/>
    <property type="molecule type" value="Genomic_DNA"/>
</dbReference>
<dbReference type="Gene3D" id="2.30.40.10">
    <property type="entry name" value="Urease, subunit C, domain 1"/>
    <property type="match status" value="1"/>
</dbReference>
<accession>A0A2T4UAC8</accession>
<dbReference type="EC" id="3.5.4.28" evidence="4"/>
<protein>
    <recommendedName>
        <fullName evidence="4">5-methylthioadenosine/S-adenosylhomocysteine deaminase</fullName>
        <shortName evidence="4">MTA/SAH deaminase</shortName>
        <ecNumber evidence="4">3.5.4.28</ecNumber>
        <ecNumber evidence="4">3.5.4.31</ecNumber>
    </recommendedName>
</protein>
<proteinExistence type="inferred from homology"/>
<sequence>MTEIIKNVVIVNPEMPPEEGWVMIKGDEVIKTGSGTPKEQADVVTDGGGGWLLPGFVNTHGHAGSSLLRGAGDDMPLHEWLKNVMWPNEKRFDKNMVEAAGNLALAEMIKSGTTSFLDMYHLHMGEFAEKIDHAGLKAVLGRGMIGFGNADEQKGKLSEAENLAAAWHMKGNGRIRIGIMPHAPYTCPPDFMLKAAEIASSNNLLFHTHCAETSEETEEHIKRYGLHPVDHLNDLGIFDLNVLLAHAVHISPAHMDLFAEKHTAVSHNPKSNLKLGSGIAPAAEMMRRGVNVTIGTDSTASNNTLDMVEEMRMAAMLHKGKEENPASTAAEDILKAATIKGASALQFPDTGIIAPGWKADLILVDTASPHLTPALPERAVSHIVYAMKSTDIKSVWIHGSQVMKNRELLTLDEERVLFEADKQAKKLL</sequence>
<feature type="binding site" evidence="4">
    <location>
        <position position="62"/>
    </location>
    <ligand>
        <name>Zn(2+)</name>
        <dbReference type="ChEBI" id="CHEBI:29105"/>
    </ligand>
</feature>
<dbReference type="GO" id="GO:0050270">
    <property type="term" value="F:S-adenosylhomocysteine deaminase activity"/>
    <property type="evidence" value="ECO:0007669"/>
    <property type="project" value="UniProtKB-UniRule"/>
</dbReference>
<feature type="binding site" evidence="4">
    <location>
        <position position="89"/>
    </location>
    <ligand>
        <name>substrate</name>
    </ligand>
</feature>
<comment type="catalytic activity">
    <reaction evidence="4">
        <text>S-methyl-5'-thioadenosine + H2O + H(+) = S-methyl-5'-thioinosine + NH4(+)</text>
        <dbReference type="Rhea" id="RHEA:25025"/>
        <dbReference type="ChEBI" id="CHEBI:15377"/>
        <dbReference type="ChEBI" id="CHEBI:15378"/>
        <dbReference type="ChEBI" id="CHEBI:17509"/>
        <dbReference type="ChEBI" id="CHEBI:28938"/>
        <dbReference type="ChEBI" id="CHEBI:48595"/>
        <dbReference type="EC" id="3.5.4.31"/>
    </reaction>
</comment>
<feature type="binding site" evidence="4">
    <location>
        <position position="209"/>
    </location>
    <ligand>
        <name>Zn(2+)</name>
        <dbReference type="ChEBI" id="CHEBI:29105"/>
    </ligand>
</feature>
<comment type="catalytic activity">
    <reaction evidence="4">
        <text>S-adenosyl-L-homocysteine + H2O + H(+) = S-inosyl-L-homocysteine + NH4(+)</text>
        <dbReference type="Rhea" id="RHEA:20716"/>
        <dbReference type="ChEBI" id="CHEBI:15377"/>
        <dbReference type="ChEBI" id="CHEBI:15378"/>
        <dbReference type="ChEBI" id="CHEBI:28938"/>
        <dbReference type="ChEBI" id="CHEBI:57856"/>
        <dbReference type="ChEBI" id="CHEBI:57985"/>
        <dbReference type="EC" id="3.5.4.28"/>
    </reaction>
</comment>
<dbReference type="InterPro" id="IPR023512">
    <property type="entry name" value="Deaminase_MtaD/DadD"/>
</dbReference>
<dbReference type="CDD" id="cd01298">
    <property type="entry name" value="ATZ_TRZ_like"/>
    <property type="match status" value="1"/>
</dbReference>
<feature type="domain" description="Amidohydrolase-related" evidence="5">
    <location>
        <begin position="52"/>
        <end position="402"/>
    </location>
</feature>
<dbReference type="Gene3D" id="3.20.20.140">
    <property type="entry name" value="Metal-dependent hydrolases"/>
    <property type="match status" value="1"/>
</dbReference>
<evidence type="ECO:0000313" key="6">
    <source>
        <dbReference type="EMBL" id="PTL40339.1"/>
    </source>
</evidence>